<evidence type="ECO:0000259" key="2">
    <source>
        <dbReference type="Pfam" id="PF06985"/>
    </source>
</evidence>
<dbReference type="EMBL" id="CP089277">
    <property type="protein sequence ID" value="USP78901.1"/>
    <property type="molecule type" value="Genomic_DNA"/>
</dbReference>
<organism evidence="3 4">
    <name type="scientific">Curvularia clavata</name>
    <dbReference type="NCBI Taxonomy" id="95742"/>
    <lineage>
        <taxon>Eukaryota</taxon>
        <taxon>Fungi</taxon>
        <taxon>Dikarya</taxon>
        <taxon>Ascomycota</taxon>
        <taxon>Pezizomycotina</taxon>
        <taxon>Dothideomycetes</taxon>
        <taxon>Pleosporomycetidae</taxon>
        <taxon>Pleosporales</taxon>
        <taxon>Pleosporineae</taxon>
        <taxon>Pleosporaceae</taxon>
        <taxon>Curvularia</taxon>
    </lineage>
</organism>
<name>A0A9Q8ZAZ7_CURCL</name>
<dbReference type="InterPro" id="IPR052895">
    <property type="entry name" value="HetReg/Transcr_Mod"/>
</dbReference>
<feature type="region of interest" description="Disordered" evidence="1">
    <location>
        <begin position="1"/>
        <end position="28"/>
    </location>
</feature>
<evidence type="ECO:0000313" key="4">
    <source>
        <dbReference type="Proteomes" id="UP001056012"/>
    </source>
</evidence>
<dbReference type="PANTHER" id="PTHR24148">
    <property type="entry name" value="ANKYRIN REPEAT DOMAIN-CONTAINING PROTEIN 39 HOMOLOG-RELATED"/>
    <property type="match status" value="1"/>
</dbReference>
<dbReference type="Pfam" id="PF26639">
    <property type="entry name" value="Het-6_barrel"/>
    <property type="match status" value="1"/>
</dbReference>
<gene>
    <name evidence="3" type="ORF">yc1106_06175</name>
</gene>
<accession>A0A9Q8ZAZ7</accession>
<keyword evidence="4" id="KW-1185">Reference proteome</keyword>
<reference evidence="3" key="1">
    <citation type="submission" date="2021-12" db="EMBL/GenBank/DDBJ databases">
        <title>Curvularia clavata genome.</title>
        <authorList>
            <person name="Cao Y."/>
        </authorList>
    </citation>
    <scope>NUCLEOTIDE SEQUENCE</scope>
    <source>
        <strain evidence="3">Yc1106</strain>
    </source>
</reference>
<dbReference type="OrthoDB" id="4850726at2759"/>
<dbReference type="PANTHER" id="PTHR24148:SF73">
    <property type="entry name" value="HET DOMAIN PROTEIN (AFU_ORTHOLOGUE AFUA_8G01020)"/>
    <property type="match status" value="1"/>
</dbReference>
<protein>
    <recommendedName>
        <fullName evidence="2">Heterokaryon incompatibility domain-containing protein</fullName>
    </recommendedName>
</protein>
<dbReference type="VEuPathDB" id="FungiDB:yc1106_06175"/>
<proteinExistence type="predicted"/>
<evidence type="ECO:0000313" key="3">
    <source>
        <dbReference type="EMBL" id="USP78901.1"/>
    </source>
</evidence>
<sequence length="746" mass="84657">MDTPDPHISIPPRADDVDDMEITSQGPPSGLYTFPTDWLAPLTGYENSSNEPVYRRLSHSNREIRLLTVVPGVEDASQPVRCRMQVYSLDDHTTDYLKFTQDSISPTMQDWASNRISPQLANLASLRRMHSTQPCPSLYRFNWGDFAALSYVWGDQSDKRTVLLNGHEVLVTANLEAALRMFRRGCEFNDKFKLWVDALCINQDDLEERSSQIKMMRDIYGSAWSVIAWLGEESDSSSAAIQLVHDLAEIKASGCIDQFAAQMKADPMLYRGNQWIGLQELMNRPYWFRLWIIQEVIMGSTATWIRCGKITLSWTTFCSGVAVLQEYLWIIKDRCLQTAAWNMGFHTEHTWQTGSLHLVYQDLSVLSMRDAQRAAGFSFERLLDLANSGDCTDKRDKVYALVGLMAPAVANILRPDYTLPECEVYRDAARAFMHFDNSLDALQEGNPWGPARGLSWAADWSWSGRLRWTRHDQQIWGPAYLFSRDPGCRHDSAYRASGDRKHDAVFDDKTSWLRCTGIVVDAVSGLSARGVGYFSRCKDSIVFPRIWKSAYGNRNATAEALYRTLTCDRVAYGKRSGPQHAAIFSLPSTFAIGGPQFKERGWDFLSSQEGYYFRWEQFRAGMRDFPLGEDRFDDFFSEEIPPDASEFVYTEAYSCFDRSCKKRRFMTTHRGYLGWAPDNIYGGSDEQTREGDLVAIVFGCSTPLVIRPFGDCYQVLGEAYVQGLMDGEAIAALEAGQCATQILTFC</sequence>
<feature type="domain" description="Heterokaryon incompatibility" evidence="2">
    <location>
        <begin position="146"/>
        <end position="295"/>
    </location>
</feature>
<dbReference type="AlphaFoldDB" id="A0A9Q8ZAZ7"/>
<evidence type="ECO:0000256" key="1">
    <source>
        <dbReference type="SAM" id="MobiDB-lite"/>
    </source>
</evidence>
<dbReference type="Pfam" id="PF06985">
    <property type="entry name" value="HET"/>
    <property type="match status" value="1"/>
</dbReference>
<dbReference type="InterPro" id="IPR010730">
    <property type="entry name" value="HET"/>
</dbReference>
<dbReference type="Proteomes" id="UP001056012">
    <property type="component" value="Chromosome 4"/>
</dbReference>